<evidence type="ECO:0000256" key="1">
    <source>
        <dbReference type="SAM" id="Coils"/>
    </source>
</evidence>
<reference evidence="2 3" key="1">
    <citation type="journal article" date="2018" name="Cell">
        <title>The Chara Genome: Secondary Complexity and Implications for Plant Terrestrialization.</title>
        <authorList>
            <person name="Nishiyama T."/>
            <person name="Sakayama H."/>
            <person name="Vries J.D."/>
            <person name="Buschmann H."/>
            <person name="Saint-Marcoux D."/>
            <person name="Ullrich K.K."/>
            <person name="Haas F.B."/>
            <person name="Vanderstraeten L."/>
            <person name="Becker D."/>
            <person name="Lang D."/>
            <person name="Vosolsobe S."/>
            <person name="Rombauts S."/>
            <person name="Wilhelmsson P.K.I."/>
            <person name="Janitza P."/>
            <person name="Kern R."/>
            <person name="Heyl A."/>
            <person name="Rumpler F."/>
            <person name="Villalobos L.I.A.C."/>
            <person name="Clay J.M."/>
            <person name="Skokan R."/>
            <person name="Toyoda A."/>
            <person name="Suzuki Y."/>
            <person name="Kagoshima H."/>
            <person name="Schijlen E."/>
            <person name="Tajeshwar N."/>
            <person name="Catarino B."/>
            <person name="Hetherington A.J."/>
            <person name="Saltykova A."/>
            <person name="Bonnot C."/>
            <person name="Breuninger H."/>
            <person name="Symeonidi A."/>
            <person name="Radhakrishnan G.V."/>
            <person name="Van Nieuwerburgh F."/>
            <person name="Deforce D."/>
            <person name="Chang C."/>
            <person name="Karol K.G."/>
            <person name="Hedrich R."/>
            <person name="Ulvskov P."/>
            <person name="Glockner G."/>
            <person name="Delwiche C.F."/>
            <person name="Petrasek J."/>
            <person name="Van de Peer Y."/>
            <person name="Friml J."/>
            <person name="Beilby M."/>
            <person name="Dolan L."/>
            <person name="Kohara Y."/>
            <person name="Sugano S."/>
            <person name="Fujiyama A."/>
            <person name="Delaux P.-M."/>
            <person name="Quint M."/>
            <person name="TheiBen G."/>
            <person name="Hagemann M."/>
            <person name="Harholt J."/>
            <person name="Dunand C."/>
            <person name="Zachgo S."/>
            <person name="Langdale J."/>
            <person name="Maumus F."/>
            <person name="Straeten D.V.D."/>
            <person name="Gould S.B."/>
            <person name="Rensing S.A."/>
        </authorList>
    </citation>
    <scope>NUCLEOTIDE SEQUENCE [LARGE SCALE GENOMIC DNA]</scope>
    <source>
        <strain evidence="2 3">S276</strain>
    </source>
</reference>
<accession>A0A388L1Z1</accession>
<dbReference type="Gramene" id="GBG76309">
    <property type="protein sequence ID" value="GBG76309"/>
    <property type="gene ID" value="CBR_g22057"/>
</dbReference>
<dbReference type="AlphaFoldDB" id="A0A388L1Z1"/>
<dbReference type="Proteomes" id="UP000265515">
    <property type="component" value="Unassembled WGS sequence"/>
</dbReference>
<name>A0A388L1Z1_CHABU</name>
<dbReference type="EMBL" id="BFEA01000242">
    <property type="protein sequence ID" value="GBG76309.1"/>
    <property type="molecule type" value="Genomic_DNA"/>
</dbReference>
<keyword evidence="3" id="KW-1185">Reference proteome</keyword>
<organism evidence="2 3">
    <name type="scientific">Chara braunii</name>
    <name type="common">Braun's stonewort</name>
    <dbReference type="NCBI Taxonomy" id="69332"/>
    <lineage>
        <taxon>Eukaryota</taxon>
        <taxon>Viridiplantae</taxon>
        <taxon>Streptophyta</taxon>
        <taxon>Charophyceae</taxon>
        <taxon>Charales</taxon>
        <taxon>Characeae</taxon>
        <taxon>Chara</taxon>
    </lineage>
</organism>
<proteinExistence type="predicted"/>
<gene>
    <name evidence="2" type="ORF">CBR_g22057</name>
</gene>
<comment type="caution">
    <text evidence="2">The sequence shown here is derived from an EMBL/GenBank/DDBJ whole genome shotgun (WGS) entry which is preliminary data.</text>
</comment>
<keyword evidence="1" id="KW-0175">Coiled coil</keyword>
<sequence>MATSAQLTAAELQKQKDELAARQADLDAQIKAAQDEELREKNIAESKKIVEDISANVGERLSAFTVLHAADMDRIERSTDSMSKHLMQHLGALADSMKVIQDSMRTL</sequence>
<evidence type="ECO:0000313" key="3">
    <source>
        <dbReference type="Proteomes" id="UP000265515"/>
    </source>
</evidence>
<feature type="coiled-coil region" evidence="1">
    <location>
        <begin position="2"/>
        <end position="36"/>
    </location>
</feature>
<evidence type="ECO:0000313" key="2">
    <source>
        <dbReference type="EMBL" id="GBG76309.1"/>
    </source>
</evidence>
<protein>
    <submittedName>
        <fullName evidence="2">Uncharacterized protein</fullName>
    </submittedName>
</protein>